<dbReference type="Pfam" id="PF07681">
    <property type="entry name" value="DoxX"/>
    <property type="match status" value="1"/>
</dbReference>
<keyword evidence="5 7" id="KW-1133">Transmembrane helix</keyword>
<feature type="transmembrane region" description="Helical" evidence="7">
    <location>
        <begin position="47"/>
        <end position="65"/>
    </location>
</feature>
<dbReference type="PANTHER" id="PTHR33452:SF1">
    <property type="entry name" value="INNER MEMBRANE PROTEIN YPHA-RELATED"/>
    <property type="match status" value="1"/>
</dbReference>
<comment type="subcellular location">
    <subcellularLocation>
        <location evidence="1">Cell membrane</location>
        <topology evidence="1">Multi-pass membrane protein</topology>
    </subcellularLocation>
</comment>
<feature type="transmembrane region" description="Helical" evidence="7">
    <location>
        <begin position="6"/>
        <end position="26"/>
    </location>
</feature>
<gene>
    <name evidence="8" type="ORF">AW14_10150</name>
</gene>
<evidence type="ECO:0000256" key="2">
    <source>
        <dbReference type="ARBA" id="ARBA00006679"/>
    </source>
</evidence>
<organism evidence="8 9">
    <name type="scientific">Siansivirga zeaxanthinifaciens CC-SAMT-1</name>
    <dbReference type="NCBI Taxonomy" id="1454006"/>
    <lineage>
        <taxon>Bacteria</taxon>
        <taxon>Pseudomonadati</taxon>
        <taxon>Bacteroidota</taxon>
        <taxon>Flavobacteriia</taxon>
        <taxon>Flavobacteriales</taxon>
        <taxon>Flavobacteriaceae</taxon>
        <taxon>Siansivirga</taxon>
    </lineage>
</organism>
<keyword evidence="4 7" id="KW-0812">Transmembrane</keyword>
<evidence type="ECO:0000313" key="8">
    <source>
        <dbReference type="EMBL" id="AJR03934.1"/>
    </source>
</evidence>
<dbReference type="AlphaFoldDB" id="A0A0C5WFF7"/>
<reference evidence="8 9" key="1">
    <citation type="submission" date="2014-02" db="EMBL/GenBank/DDBJ databases">
        <authorList>
            <person name="Young C.-C."/>
            <person name="Hameed A."/>
            <person name="Huang H.-C."/>
            <person name="Shahina M."/>
        </authorList>
    </citation>
    <scope>NUCLEOTIDE SEQUENCE [LARGE SCALE GENOMIC DNA]</scope>
    <source>
        <strain evidence="8 9">CC-SAMT-1</strain>
    </source>
</reference>
<evidence type="ECO:0000256" key="4">
    <source>
        <dbReference type="ARBA" id="ARBA00022692"/>
    </source>
</evidence>
<proteinExistence type="inferred from homology"/>
<dbReference type="HOGENOM" id="CLU_058421_6_3_10"/>
<sequence>MKRNLALGLLILRLSVGILMLLHGLAKFGGALTFIESMLIEKGLPGFLAYGVLVGEIIAPVAIIVGFRTRIAAFIFVINCLVAMLLVHSNDIFSMSEHGGWALELLGIYMFGALALVFTGGGTYAVSKTNSWD</sequence>
<dbReference type="RefSeq" id="WP_044638652.1">
    <property type="nucleotide sequence ID" value="NZ_CP007202.1"/>
</dbReference>
<keyword evidence="6 7" id="KW-0472">Membrane</keyword>
<keyword evidence="9" id="KW-1185">Reference proteome</keyword>
<dbReference type="OrthoDB" id="280866at2"/>
<name>A0A0C5WFF7_9FLAO</name>
<accession>A0A0C5WFF7</accession>
<evidence type="ECO:0000256" key="7">
    <source>
        <dbReference type="SAM" id="Phobius"/>
    </source>
</evidence>
<protein>
    <submittedName>
        <fullName evidence="8">DoxX family protein</fullName>
    </submittedName>
</protein>
<evidence type="ECO:0000313" key="9">
    <source>
        <dbReference type="Proteomes" id="UP000032229"/>
    </source>
</evidence>
<feature type="transmembrane region" description="Helical" evidence="7">
    <location>
        <begin position="101"/>
        <end position="126"/>
    </location>
</feature>
<keyword evidence="3" id="KW-1003">Cell membrane</keyword>
<dbReference type="PANTHER" id="PTHR33452">
    <property type="entry name" value="OXIDOREDUCTASE CATD-RELATED"/>
    <property type="match status" value="1"/>
</dbReference>
<evidence type="ECO:0000256" key="6">
    <source>
        <dbReference type="ARBA" id="ARBA00023136"/>
    </source>
</evidence>
<dbReference type="EMBL" id="CP007202">
    <property type="protein sequence ID" value="AJR03934.1"/>
    <property type="molecule type" value="Genomic_DNA"/>
</dbReference>
<evidence type="ECO:0000256" key="3">
    <source>
        <dbReference type="ARBA" id="ARBA00022475"/>
    </source>
</evidence>
<dbReference type="InterPro" id="IPR051907">
    <property type="entry name" value="DoxX-like_oxidoreductase"/>
</dbReference>
<feature type="transmembrane region" description="Helical" evidence="7">
    <location>
        <begin position="71"/>
        <end position="89"/>
    </location>
</feature>
<dbReference type="InterPro" id="IPR032808">
    <property type="entry name" value="DoxX"/>
</dbReference>
<evidence type="ECO:0000256" key="5">
    <source>
        <dbReference type="ARBA" id="ARBA00022989"/>
    </source>
</evidence>
<dbReference type="KEGG" id="sze:AW14_10150"/>
<dbReference type="Proteomes" id="UP000032229">
    <property type="component" value="Chromosome"/>
</dbReference>
<dbReference type="GO" id="GO:0005886">
    <property type="term" value="C:plasma membrane"/>
    <property type="evidence" value="ECO:0007669"/>
    <property type="project" value="UniProtKB-SubCell"/>
</dbReference>
<evidence type="ECO:0000256" key="1">
    <source>
        <dbReference type="ARBA" id="ARBA00004651"/>
    </source>
</evidence>
<comment type="similarity">
    <text evidence="2">Belongs to the DoxX family.</text>
</comment>